<evidence type="ECO:0000256" key="6">
    <source>
        <dbReference type="ARBA" id="ARBA00022989"/>
    </source>
</evidence>
<keyword evidence="6 8" id="KW-1133">Transmembrane helix</keyword>
<protein>
    <recommendedName>
        <fullName evidence="3">Gamma-secretase subunit PEN-2</fullName>
    </recommendedName>
</protein>
<evidence type="ECO:0000256" key="4">
    <source>
        <dbReference type="ARBA" id="ARBA00022692"/>
    </source>
</evidence>
<evidence type="ECO:0000256" key="2">
    <source>
        <dbReference type="ARBA" id="ARBA00009607"/>
    </source>
</evidence>
<feature type="transmembrane region" description="Helical" evidence="8">
    <location>
        <begin position="56"/>
        <end position="77"/>
    </location>
</feature>
<dbReference type="InterPro" id="IPR019379">
    <property type="entry name" value="Gamma_Secretase_Asp_P_PEN2"/>
</dbReference>
<dbReference type="EMBL" id="GANO01001117">
    <property type="protein sequence ID" value="JAB58754.1"/>
    <property type="molecule type" value="mRNA"/>
</dbReference>
<evidence type="ECO:0000256" key="5">
    <source>
        <dbReference type="ARBA" id="ARBA00022976"/>
    </source>
</evidence>
<dbReference type="AlphaFoldDB" id="U5EVA9"/>
<accession>U5EVA9</accession>
<dbReference type="GO" id="GO:0007219">
    <property type="term" value="P:Notch signaling pathway"/>
    <property type="evidence" value="ECO:0007669"/>
    <property type="project" value="UniProtKB-KW"/>
</dbReference>
<evidence type="ECO:0000256" key="1">
    <source>
        <dbReference type="ARBA" id="ARBA00004141"/>
    </source>
</evidence>
<evidence type="ECO:0000256" key="8">
    <source>
        <dbReference type="SAM" id="Phobius"/>
    </source>
</evidence>
<reference evidence="9" key="1">
    <citation type="journal article" date="2014" name="Insect Biochem. Mol. Biol.">
        <title>An insight into the sialome of the frog biting fly, Corethrella appendiculata.</title>
        <authorList>
            <person name="Ribeiro J.M.C."/>
            <person name="Chagas A.C."/>
            <person name="Pham V.M."/>
            <person name="Lounibos L.P."/>
            <person name="Calvo E."/>
        </authorList>
    </citation>
    <scope>NUCLEOTIDE SEQUENCE</scope>
    <source>
        <tissue evidence="9">Salivary glands</tissue>
    </source>
</reference>
<sequence>MDLGRVPNDRKLYLCKWYFLAGFICLPFVWAINAVWFFNEAFRKPEYEEQKQIKRYVILSSIGAIIWLIVAVTWITIFQLKRAEWGETADYLSFIIPLGSA</sequence>
<proteinExistence type="evidence at transcript level"/>
<keyword evidence="7 8" id="KW-0472">Membrane</keyword>
<comment type="similarity">
    <text evidence="2">Belongs to the PEN-2 family.</text>
</comment>
<organism evidence="9">
    <name type="scientific">Corethrella appendiculata</name>
    <dbReference type="NCBI Taxonomy" id="1370023"/>
    <lineage>
        <taxon>Eukaryota</taxon>
        <taxon>Metazoa</taxon>
        <taxon>Ecdysozoa</taxon>
        <taxon>Arthropoda</taxon>
        <taxon>Hexapoda</taxon>
        <taxon>Insecta</taxon>
        <taxon>Pterygota</taxon>
        <taxon>Neoptera</taxon>
        <taxon>Endopterygota</taxon>
        <taxon>Diptera</taxon>
        <taxon>Nematocera</taxon>
        <taxon>Culicoidea</taxon>
        <taxon>Chaoboridae</taxon>
        <taxon>Corethrella</taxon>
    </lineage>
</organism>
<dbReference type="Pfam" id="PF10251">
    <property type="entry name" value="PEN-2"/>
    <property type="match status" value="1"/>
</dbReference>
<evidence type="ECO:0000256" key="3">
    <source>
        <dbReference type="ARBA" id="ARBA00018306"/>
    </source>
</evidence>
<evidence type="ECO:0000256" key="7">
    <source>
        <dbReference type="ARBA" id="ARBA00023136"/>
    </source>
</evidence>
<comment type="subcellular location">
    <subcellularLocation>
        <location evidence="1">Membrane</location>
        <topology evidence="1">Multi-pass membrane protein</topology>
    </subcellularLocation>
</comment>
<name>U5EVA9_9DIPT</name>
<feature type="transmembrane region" description="Helical" evidence="8">
    <location>
        <begin position="17"/>
        <end position="36"/>
    </location>
</feature>
<keyword evidence="4 8" id="KW-0812">Transmembrane</keyword>
<dbReference type="GO" id="GO:0070765">
    <property type="term" value="C:gamma-secretase complex"/>
    <property type="evidence" value="ECO:0007669"/>
    <property type="project" value="TreeGrafter"/>
</dbReference>
<dbReference type="PANTHER" id="PTHR16318">
    <property type="entry name" value="GAMMA-SECRETASE SUBUNIT PEN-2"/>
    <property type="match status" value="1"/>
</dbReference>
<keyword evidence="5" id="KW-0914">Notch signaling pathway</keyword>
<dbReference type="PANTHER" id="PTHR16318:SF0">
    <property type="entry name" value="GAMMA-SECRETASE SUBUNIT PEN-2"/>
    <property type="match status" value="1"/>
</dbReference>
<evidence type="ECO:0000313" key="9">
    <source>
        <dbReference type="EMBL" id="JAB58754.1"/>
    </source>
</evidence>
<dbReference type="GO" id="GO:0007220">
    <property type="term" value="P:Notch receptor processing"/>
    <property type="evidence" value="ECO:0007669"/>
    <property type="project" value="TreeGrafter"/>
</dbReference>